<proteinExistence type="predicted"/>
<dbReference type="InterPro" id="IPR056463">
    <property type="entry name" value="DUF7373_C"/>
</dbReference>
<name>A0ABW1JLU1_9NOCA</name>
<gene>
    <name evidence="3" type="ORF">ACFP3H_01195</name>
</gene>
<dbReference type="Proteomes" id="UP001596223">
    <property type="component" value="Unassembled WGS sequence"/>
</dbReference>
<feature type="domain" description="DUF7373" evidence="1">
    <location>
        <begin position="57"/>
        <end position="252"/>
    </location>
</feature>
<evidence type="ECO:0000259" key="1">
    <source>
        <dbReference type="Pfam" id="PF24088"/>
    </source>
</evidence>
<organism evidence="3 4">
    <name type="scientific">Nocardia lasii</name>
    <dbReference type="NCBI Taxonomy" id="1616107"/>
    <lineage>
        <taxon>Bacteria</taxon>
        <taxon>Bacillati</taxon>
        <taxon>Actinomycetota</taxon>
        <taxon>Actinomycetes</taxon>
        <taxon>Mycobacteriales</taxon>
        <taxon>Nocardiaceae</taxon>
        <taxon>Nocardia</taxon>
    </lineage>
</organism>
<sequence length="406" mass="44056">MLAATLIAALTACGSTVTGTALPGETDTRALDSGSYPVEPLNAHDDDPVLAFHERYEVAALRLADYVINPSQIDPQLKYGLDAGVTWGTIVPSSMGSYGAMGDAAAKHKMLFGFHSAAASAERSIYDTFDWPRKEPQSKFTADLTVLQFPDAAHADAAAQEFYDIDFAAQHGANQPVALSTYPGAHAHWRPDSPFLRVFLPHDSYVIALLVSVESPDLPALTTRAESAFTTQIQALTATTPLTEEQVLALPWDPDHVLMRTLNPDQSTNPDAVGGSYILTGKHGAVHFANRRVLPSDRAYVDQQLTRMEADQVAFTTAAIVIRTPSTDIADRAVTEKLFPWQVRLDADPAPGVPDTTCVENRRSDSVKRFSCLLAYNQYVGIVSSNQLLDAHQRAAAQYALFANTR</sequence>
<dbReference type="Pfam" id="PF24088">
    <property type="entry name" value="DUF7373"/>
    <property type="match status" value="1"/>
</dbReference>
<accession>A0ABW1JLU1</accession>
<dbReference type="EMBL" id="JBHSQN010000001">
    <property type="protein sequence ID" value="MFC6009658.1"/>
    <property type="molecule type" value="Genomic_DNA"/>
</dbReference>
<evidence type="ECO:0000313" key="4">
    <source>
        <dbReference type="Proteomes" id="UP001596223"/>
    </source>
</evidence>
<dbReference type="Pfam" id="PF24092">
    <property type="entry name" value="DUF7373_C"/>
    <property type="match status" value="1"/>
</dbReference>
<evidence type="ECO:0000313" key="3">
    <source>
        <dbReference type="EMBL" id="MFC6009658.1"/>
    </source>
</evidence>
<reference evidence="4" key="1">
    <citation type="journal article" date="2019" name="Int. J. Syst. Evol. Microbiol.">
        <title>The Global Catalogue of Microorganisms (GCM) 10K type strain sequencing project: providing services to taxonomists for standard genome sequencing and annotation.</title>
        <authorList>
            <consortium name="The Broad Institute Genomics Platform"/>
            <consortium name="The Broad Institute Genome Sequencing Center for Infectious Disease"/>
            <person name="Wu L."/>
            <person name="Ma J."/>
        </authorList>
    </citation>
    <scope>NUCLEOTIDE SEQUENCE [LARGE SCALE GENOMIC DNA]</scope>
    <source>
        <strain evidence="4">CCUG 36956</strain>
    </source>
</reference>
<evidence type="ECO:0000259" key="2">
    <source>
        <dbReference type="Pfam" id="PF24092"/>
    </source>
</evidence>
<comment type="caution">
    <text evidence="3">The sequence shown here is derived from an EMBL/GenBank/DDBJ whole genome shotgun (WGS) entry which is preliminary data.</text>
</comment>
<dbReference type="InterPro" id="IPR055797">
    <property type="entry name" value="DUF7373"/>
</dbReference>
<protein>
    <submittedName>
        <fullName evidence="3">Uncharacterized protein</fullName>
    </submittedName>
</protein>
<dbReference type="RefSeq" id="WP_378598251.1">
    <property type="nucleotide sequence ID" value="NZ_JBHSQN010000001.1"/>
</dbReference>
<feature type="domain" description="DUF7373" evidence="2">
    <location>
        <begin position="258"/>
        <end position="404"/>
    </location>
</feature>
<keyword evidence="4" id="KW-1185">Reference proteome</keyword>